<feature type="transmembrane region" description="Helical" evidence="2">
    <location>
        <begin position="6"/>
        <end position="23"/>
    </location>
</feature>
<keyword evidence="2" id="KW-0472">Membrane</keyword>
<name>A0A507ZV34_9ACTO</name>
<comment type="caution">
    <text evidence="3">The sequence shown here is derived from an EMBL/GenBank/DDBJ whole genome shotgun (WGS) entry which is preliminary data.</text>
</comment>
<evidence type="ECO:0000256" key="1">
    <source>
        <dbReference type="SAM" id="MobiDB-lite"/>
    </source>
</evidence>
<proteinExistence type="predicted"/>
<feature type="region of interest" description="Disordered" evidence="1">
    <location>
        <begin position="743"/>
        <end position="783"/>
    </location>
</feature>
<feature type="transmembrane region" description="Helical" evidence="2">
    <location>
        <begin position="137"/>
        <end position="160"/>
    </location>
</feature>
<reference evidence="3 4" key="1">
    <citation type="submission" date="2019-06" db="EMBL/GenBank/DDBJ databases">
        <title>Draft genome sequence of Actinomyces johnsonii CCUG 34287T.</title>
        <authorList>
            <person name="Salva-Serra F."/>
            <person name="Cardew S."/>
            <person name="Moore E."/>
        </authorList>
    </citation>
    <scope>NUCLEOTIDE SEQUENCE [LARGE SCALE GENOMIC DNA]</scope>
    <source>
        <strain evidence="3 4">CCUG 34287</strain>
    </source>
</reference>
<feature type="transmembrane region" description="Helical" evidence="2">
    <location>
        <begin position="180"/>
        <end position="202"/>
    </location>
</feature>
<gene>
    <name evidence="3" type="ORF">FK256_13515</name>
</gene>
<organism evidence="3 4">
    <name type="scientific">Actinomyces johnsonii</name>
    <dbReference type="NCBI Taxonomy" id="544581"/>
    <lineage>
        <taxon>Bacteria</taxon>
        <taxon>Bacillati</taxon>
        <taxon>Actinomycetota</taxon>
        <taxon>Actinomycetes</taxon>
        <taxon>Actinomycetales</taxon>
        <taxon>Actinomycetaceae</taxon>
        <taxon>Actinomyces</taxon>
    </lineage>
</organism>
<evidence type="ECO:0000313" key="4">
    <source>
        <dbReference type="Proteomes" id="UP000319010"/>
    </source>
</evidence>
<keyword evidence="2" id="KW-0812">Transmembrane</keyword>
<dbReference type="RefSeq" id="WP_141425098.1">
    <property type="nucleotide sequence ID" value="NZ_JASPFB010000004.1"/>
</dbReference>
<dbReference type="AlphaFoldDB" id="A0A507ZV34"/>
<accession>A0A507ZV34</accession>
<protein>
    <submittedName>
        <fullName evidence="3">Uncharacterized protein</fullName>
    </submittedName>
</protein>
<feature type="compositionally biased region" description="Basic residues" evidence="1">
    <location>
        <begin position="774"/>
        <end position="783"/>
    </location>
</feature>
<dbReference type="EMBL" id="VICB01000025">
    <property type="protein sequence ID" value="TQD41560.1"/>
    <property type="molecule type" value="Genomic_DNA"/>
</dbReference>
<dbReference type="Proteomes" id="UP000319010">
    <property type="component" value="Unassembled WGS sequence"/>
</dbReference>
<keyword evidence="2" id="KW-1133">Transmembrane helix</keyword>
<evidence type="ECO:0000256" key="2">
    <source>
        <dbReference type="SAM" id="Phobius"/>
    </source>
</evidence>
<evidence type="ECO:0000313" key="3">
    <source>
        <dbReference type="EMBL" id="TQD41560.1"/>
    </source>
</evidence>
<feature type="transmembrane region" description="Helical" evidence="2">
    <location>
        <begin position="44"/>
        <end position="66"/>
    </location>
</feature>
<sequence>MLMTITALVIVYVIIYRLYRRILPRVRRRLSITLGKVNDITINLGLGRLSQVSVFATVSFLTYFIAQHPDWAAWQPILKGHNSPSAILSNNVPTLLSILVFITSSAANAVRDKKQGGTYFGHFLSSYLIYRSITSDIIWTPIFNVLVFIVLTFPFILGFLDAKGASTLDWAATDTHTLMLALWASALIIVGTVLLFNFLSLLQQAMIHLFQPDEVKNKIKEDVDIDNRSDIRDIFASKEYDKSSSSSILNNSYIEFWISLSDEQEREEYFRVTVSSSEWRRQQFRISWIIQHRKLQEEKKWVWSYLQHPSLWLSLIWCGMYEDKLDSLEQNMQGRHDTFVGYINSKIDRTLRIVLLRQMCTDSRRMDELVLKTGAISASRDTQQDMILRRLGVLSKAHQLPQSNPYGIVGGITSSFFQDEQRGDSPWVITLSAITYREIARTINNGYSLENPLSQRYSVSSLRDVVYSANGIRHEPTQRYALHCLIESLIDSLIINRHPGERILARELETLIPGLHSYLNSPPLEKSSGNSNIPSPPAIDITIGCIKSQLKPIGLLSPEAYSELLKYVPEEEAAAALLYMLLYTSRSDRKVSPDILRPFVSALRNHRIISGDNLKVLYEATSTILNRSSCVSHTLNESGLKWLLEILEAPITVSLYCDLTNRETSRYIDLNFTNLVLWRTLVGDRIYCGKYFIDSKQKSFEEWDIKNARRGAENAVEILEGAGMEYEARNIRSSLPIEESAEEQQLQELRRAAPARPFPHFHSRPTPGADRRLSSRQRRRRLH</sequence>